<sequence>MVVERIGAVAYKLQLLEDARIHNVFHISQLKKKIGDQIATTRWPAFLNETQEMQKIPITILDRQLVKRFNKAGVKILVQWSNSPPEEATWEFLDVLQRQFPEFCS</sequence>
<dbReference type="Pfam" id="PF24626">
    <property type="entry name" value="SH3_Tf2-1"/>
    <property type="match status" value="1"/>
</dbReference>
<dbReference type="PANTHER" id="PTHR46148">
    <property type="entry name" value="CHROMO DOMAIN-CONTAINING PROTEIN"/>
    <property type="match status" value="1"/>
</dbReference>
<evidence type="ECO:0000313" key="3">
    <source>
        <dbReference type="RefSeq" id="XP_039141293.1"/>
    </source>
</evidence>
<keyword evidence="2" id="KW-1185">Reference proteome</keyword>
<organism evidence="2 3">
    <name type="scientific">Dioscorea cayennensis subsp. rotundata</name>
    <name type="common">White Guinea yam</name>
    <name type="synonym">Dioscorea rotundata</name>
    <dbReference type="NCBI Taxonomy" id="55577"/>
    <lineage>
        <taxon>Eukaryota</taxon>
        <taxon>Viridiplantae</taxon>
        <taxon>Streptophyta</taxon>
        <taxon>Embryophyta</taxon>
        <taxon>Tracheophyta</taxon>
        <taxon>Spermatophyta</taxon>
        <taxon>Magnoliopsida</taxon>
        <taxon>Liliopsida</taxon>
        <taxon>Dioscoreales</taxon>
        <taxon>Dioscoreaceae</taxon>
        <taxon>Dioscorea</taxon>
    </lineage>
</organism>
<dbReference type="PANTHER" id="PTHR46148:SF52">
    <property type="entry name" value="OS04G0603800 PROTEIN"/>
    <property type="match status" value="1"/>
</dbReference>
<dbReference type="Proteomes" id="UP001515500">
    <property type="component" value="Chromosome 16"/>
</dbReference>
<evidence type="ECO:0000313" key="2">
    <source>
        <dbReference type="Proteomes" id="UP001515500"/>
    </source>
</evidence>
<reference evidence="3" key="1">
    <citation type="submission" date="2025-08" db="UniProtKB">
        <authorList>
            <consortium name="RefSeq"/>
        </authorList>
    </citation>
    <scope>IDENTIFICATION</scope>
</reference>
<accession>A0AB40CMR7</accession>
<gene>
    <name evidence="3" type="primary">LOC120278620</name>
</gene>
<dbReference type="InterPro" id="IPR056924">
    <property type="entry name" value="SH3_Tf2-1"/>
</dbReference>
<dbReference type="GeneID" id="120278620"/>
<feature type="domain" description="Tf2-1-like SH3-like" evidence="1">
    <location>
        <begin position="2"/>
        <end position="33"/>
    </location>
</feature>
<dbReference type="InterPro" id="IPR016197">
    <property type="entry name" value="Chromo-like_dom_sf"/>
</dbReference>
<proteinExistence type="predicted"/>
<dbReference type="AlphaFoldDB" id="A0AB40CMR7"/>
<dbReference type="RefSeq" id="XP_039141293.1">
    <property type="nucleotide sequence ID" value="XM_039285359.1"/>
</dbReference>
<protein>
    <submittedName>
        <fullName evidence="3">Uncharacterized protein LOC120278620</fullName>
    </submittedName>
</protein>
<name>A0AB40CMR7_DIOCR</name>
<dbReference type="SUPFAM" id="SSF54160">
    <property type="entry name" value="Chromo domain-like"/>
    <property type="match status" value="1"/>
</dbReference>
<evidence type="ECO:0000259" key="1">
    <source>
        <dbReference type="Pfam" id="PF24626"/>
    </source>
</evidence>